<dbReference type="GO" id="GO:0008757">
    <property type="term" value="F:S-adenosylmethionine-dependent methyltransferase activity"/>
    <property type="evidence" value="ECO:0007669"/>
    <property type="project" value="InterPro"/>
</dbReference>
<dbReference type="Pfam" id="PF08241">
    <property type="entry name" value="Methyltransf_11"/>
    <property type="match status" value="1"/>
</dbReference>
<dbReference type="InterPro" id="IPR053173">
    <property type="entry name" value="SAM-binding_MTase"/>
</dbReference>
<organism evidence="3 4">
    <name type="scientific">Pinctada imbricata</name>
    <name type="common">Atlantic pearl-oyster</name>
    <name type="synonym">Pinctada martensii</name>
    <dbReference type="NCBI Taxonomy" id="66713"/>
    <lineage>
        <taxon>Eukaryota</taxon>
        <taxon>Metazoa</taxon>
        <taxon>Spiralia</taxon>
        <taxon>Lophotrochozoa</taxon>
        <taxon>Mollusca</taxon>
        <taxon>Bivalvia</taxon>
        <taxon>Autobranchia</taxon>
        <taxon>Pteriomorphia</taxon>
        <taxon>Pterioida</taxon>
        <taxon>Pterioidea</taxon>
        <taxon>Pteriidae</taxon>
        <taxon>Pinctada</taxon>
    </lineage>
</organism>
<dbReference type="SUPFAM" id="SSF53335">
    <property type="entry name" value="S-adenosyl-L-methionine-dependent methyltransferases"/>
    <property type="match status" value="1"/>
</dbReference>
<dbReference type="SUPFAM" id="SSF46785">
    <property type="entry name" value="Winged helix' DNA-binding domain"/>
    <property type="match status" value="1"/>
</dbReference>
<dbReference type="InterPro" id="IPR013216">
    <property type="entry name" value="Methyltransf_11"/>
</dbReference>
<sequence>MDMEKLMANGMIAVMVGLGHDLGLFEALQTLGGKCSSSSLAKETGLNERYVREWLGAMVATEVMEITEAKEYCIMGSLESVLSCSVQGKLLCLFGRQIPAMKQCFKSIEPKGYTMSEFPDFMTFMDKYHKDKYTEEWFQKTIFPTFEFLPDNSTVLDFGCGTGQVSPVLAKKFPSVTFYGIDLCQDAIKYCNDTYHFPNLQFMVSDVDMPADWNDKFDLVMLVDVLHDLSDPAKALTEAKRILKPGGLLYTLDPPVHSDPKLNAGNKYTLHCYIFSLMNCLPSSMAAPPRAGLGAAWGYEDKVKLLEEIGFKIFKEYQTGPNPLPNVVVCTKPR</sequence>
<evidence type="ECO:0000313" key="4">
    <source>
        <dbReference type="Proteomes" id="UP001186944"/>
    </source>
</evidence>
<dbReference type="Proteomes" id="UP001186944">
    <property type="component" value="Unassembled WGS sequence"/>
</dbReference>
<dbReference type="AlphaFoldDB" id="A0AA88XEK2"/>
<gene>
    <name evidence="3" type="ORF">FSP39_025199</name>
</gene>
<dbReference type="InterPro" id="IPR036390">
    <property type="entry name" value="WH_DNA-bd_sf"/>
</dbReference>
<comment type="caution">
    <text evidence="3">The sequence shown here is derived from an EMBL/GenBank/DDBJ whole genome shotgun (WGS) entry which is preliminary data.</text>
</comment>
<keyword evidence="4" id="KW-1185">Reference proteome</keyword>
<dbReference type="EMBL" id="VSWD01000014">
    <property type="protein sequence ID" value="KAK3083546.1"/>
    <property type="molecule type" value="Genomic_DNA"/>
</dbReference>
<dbReference type="InterPro" id="IPR048711">
    <property type="entry name" value="WHD_Rv2258c"/>
</dbReference>
<dbReference type="PANTHER" id="PTHR45128">
    <property type="entry name" value="METHYLTRANSFERASE TYPE 11"/>
    <property type="match status" value="1"/>
</dbReference>
<feature type="domain" description="Methyltransferase type 11" evidence="1">
    <location>
        <begin position="156"/>
        <end position="250"/>
    </location>
</feature>
<proteinExistence type="predicted"/>
<dbReference type="Pfam" id="PF21320">
    <property type="entry name" value="WHD_Rv2258c"/>
    <property type="match status" value="1"/>
</dbReference>
<dbReference type="InterPro" id="IPR029063">
    <property type="entry name" value="SAM-dependent_MTases_sf"/>
</dbReference>
<evidence type="ECO:0008006" key="5">
    <source>
        <dbReference type="Google" id="ProtNLM"/>
    </source>
</evidence>
<evidence type="ECO:0000313" key="3">
    <source>
        <dbReference type="EMBL" id="KAK3083546.1"/>
    </source>
</evidence>
<accession>A0AA88XEK2</accession>
<protein>
    <recommendedName>
        <fullName evidence="5">Methyltransferase domain-containing protein</fullName>
    </recommendedName>
</protein>
<dbReference type="PANTHER" id="PTHR45128:SF1">
    <property type="entry name" value="S-ADENOSYLMETHIONINE-DEPENDENT METHYLTRANSFERASE RV2258C"/>
    <property type="match status" value="1"/>
</dbReference>
<feature type="domain" description="S-adenosylmethionine-dependent methyltransferase Rv2258c-like winged HTH" evidence="2">
    <location>
        <begin position="11"/>
        <end position="71"/>
    </location>
</feature>
<name>A0AA88XEK2_PINIB</name>
<dbReference type="CDD" id="cd02440">
    <property type="entry name" value="AdoMet_MTases"/>
    <property type="match status" value="1"/>
</dbReference>
<dbReference type="Gene3D" id="3.40.50.150">
    <property type="entry name" value="Vaccinia Virus protein VP39"/>
    <property type="match status" value="1"/>
</dbReference>
<reference evidence="3" key="1">
    <citation type="submission" date="2019-08" db="EMBL/GenBank/DDBJ databases">
        <title>The improved chromosome-level genome for the pearl oyster Pinctada fucata martensii using PacBio sequencing and Hi-C.</title>
        <authorList>
            <person name="Zheng Z."/>
        </authorList>
    </citation>
    <scope>NUCLEOTIDE SEQUENCE</scope>
    <source>
        <strain evidence="3">ZZ-2019</strain>
        <tissue evidence="3">Adductor muscle</tissue>
    </source>
</reference>
<evidence type="ECO:0000259" key="2">
    <source>
        <dbReference type="Pfam" id="PF21320"/>
    </source>
</evidence>
<evidence type="ECO:0000259" key="1">
    <source>
        <dbReference type="Pfam" id="PF08241"/>
    </source>
</evidence>